<reference evidence="2" key="1">
    <citation type="submission" date="2020-03" db="EMBL/GenBank/DDBJ databases">
        <title>Complete genome sequence of sulfur-oxidizing bacterium skT11.</title>
        <authorList>
            <person name="Kanda M."/>
            <person name="Kojima H."/>
            <person name="Fukui M."/>
        </authorList>
    </citation>
    <scope>NUCLEOTIDE SEQUENCE [LARGE SCALE GENOMIC DNA]</scope>
    <source>
        <strain evidence="2">skT11</strain>
    </source>
</reference>
<organism evidence="1 2">
    <name type="scientific">Sulfurimicrobium lacus</name>
    <dbReference type="NCBI Taxonomy" id="2715678"/>
    <lineage>
        <taxon>Bacteria</taxon>
        <taxon>Pseudomonadati</taxon>
        <taxon>Pseudomonadota</taxon>
        <taxon>Betaproteobacteria</taxon>
        <taxon>Nitrosomonadales</taxon>
        <taxon>Sulfuricellaceae</taxon>
        <taxon>Sulfurimicrobium</taxon>
    </lineage>
</organism>
<proteinExistence type="predicted"/>
<dbReference type="AlphaFoldDB" id="A0A6F8VAT6"/>
<sequence length="353" mass="40238">MDLFTPVVDEARFHPNFRNILVRGRTAERAELARWADGFPDRDGKFVHEFQTTFNSCFWELYLFAVFKDYGHSLDWSNASPDFSICAEGLRFTVEAVTANSAVGKPAEWERTVAMMKSKPDLNALNREAIIRLSNSFLGKVRQYSKHYAKLPHVARHPFVLAIAPFEQPLFNLQYNRPITALLYDYYVDEQEFIESPEKYPAGPPGKSLGFVEKDNGAEIQLGFFNDDQFSEISAVIFSCTATWGKVDAMCGPGEKKRVIHSVWGSPPIGAPTCRTATAVDYSEVITDGLQVYHNPHAKHPLSPAVFRRTGVTQVFYDDEQDEWVREEVNNSLFWRQVFSFTKDEEQVLDPVQ</sequence>
<gene>
    <name evidence="1" type="ORF">SKTS_16600</name>
</gene>
<accession>A0A6F8VAT6</accession>
<dbReference type="KEGG" id="slac:SKTS_16600"/>
<name>A0A6F8VAT6_9PROT</name>
<dbReference type="EMBL" id="AP022853">
    <property type="protein sequence ID" value="BCB26774.1"/>
    <property type="molecule type" value="Genomic_DNA"/>
</dbReference>
<protein>
    <recommendedName>
        <fullName evidence="3">Glycosaminoglycan attachment site</fullName>
    </recommendedName>
</protein>
<dbReference type="Proteomes" id="UP000502260">
    <property type="component" value="Chromosome"/>
</dbReference>
<keyword evidence="2" id="KW-1185">Reference proteome</keyword>
<evidence type="ECO:0000313" key="2">
    <source>
        <dbReference type="Proteomes" id="UP000502260"/>
    </source>
</evidence>
<evidence type="ECO:0008006" key="3">
    <source>
        <dbReference type="Google" id="ProtNLM"/>
    </source>
</evidence>
<dbReference type="RefSeq" id="WP_173063173.1">
    <property type="nucleotide sequence ID" value="NZ_AP022853.1"/>
</dbReference>
<evidence type="ECO:0000313" key="1">
    <source>
        <dbReference type="EMBL" id="BCB26774.1"/>
    </source>
</evidence>